<dbReference type="PANTHER" id="PTHR43317:SF1">
    <property type="entry name" value="THERMOSPERMINE SYNTHASE ACAULIS5"/>
    <property type="match status" value="1"/>
</dbReference>
<reference evidence="2 3" key="1">
    <citation type="submission" date="2021-01" db="EMBL/GenBank/DDBJ databases">
        <title>Aequorivita sp. strain KX20305, a bacterium isolated from the sediment collected at a cold seep field in South China Sea.</title>
        <authorList>
            <person name="Zhang H."/>
            <person name="Li C."/>
        </authorList>
    </citation>
    <scope>NUCLEOTIDE SEQUENCE [LARGE SCALE GENOMIC DNA]</scope>
    <source>
        <strain evidence="2 3">KX20305</strain>
    </source>
</reference>
<evidence type="ECO:0000313" key="2">
    <source>
        <dbReference type="EMBL" id="QQX75639.1"/>
    </source>
</evidence>
<name>A0ABX7DR65_9FLAO</name>
<dbReference type="Gene3D" id="3.40.50.150">
    <property type="entry name" value="Vaccinia Virus protein VP39"/>
    <property type="match status" value="1"/>
</dbReference>
<proteinExistence type="predicted"/>
<dbReference type="SUPFAM" id="SSF53335">
    <property type="entry name" value="S-adenosyl-L-methionine-dependent methyltransferases"/>
    <property type="match status" value="1"/>
</dbReference>
<dbReference type="NCBIfam" id="NF037959">
    <property type="entry name" value="MFS_SpdSyn"/>
    <property type="match status" value="1"/>
</dbReference>
<sequence length="217" mass="24609">MKKLFSYIWPTTRRFSSTINGTLEITYVNGKKVLDTENANYSYGSLQKILEIGLTKIDLNTVENILLLGMGGGSIIHSLRETFDYHKNITAVEIDPEIIRLAKEEFGISASKNLQIKEDDAFHYVKTCREKFQLIIIDLFIDTKVPHIFYGTEFCKNISKLLCKSGWLIFNIGVNLKNESGTAEKIISNFGSDFELKVYKKINGTNTLLIGQKQPAQ</sequence>
<dbReference type="InterPro" id="IPR029063">
    <property type="entry name" value="SAM-dependent_MTases_sf"/>
</dbReference>
<keyword evidence="1" id="KW-0620">Polyamine biosynthesis</keyword>
<dbReference type="RefSeq" id="WP_202335453.1">
    <property type="nucleotide sequence ID" value="NZ_CP068439.1"/>
</dbReference>
<dbReference type="EMBL" id="CP068439">
    <property type="protein sequence ID" value="QQX75639.1"/>
    <property type="molecule type" value="Genomic_DNA"/>
</dbReference>
<dbReference type="Proteomes" id="UP000629420">
    <property type="component" value="Chromosome"/>
</dbReference>
<gene>
    <name evidence="2" type="ORF">JK629_09820</name>
</gene>
<evidence type="ECO:0000256" key="1">
    <source>
        <dbReference type="ARBA" id="ARBA00023115"/>
    </source>
</evidence>
<dbReference type="PANTHER" id="PTHR43317">
    <property type="entry name" value="THERMOSPERMINE SYNTHASE ACAULIS5"/>
    <property type="match status" value="1"/>
</dbReference>
<protein>
    <submittedName>
        <fullName evidence="2">Fused MFS/spermidine synthase</fullName>
    </submittedName>
</protein>
<keyword evidence="3" id="KW-1185">Reference proteome</keyword>
<dbReference type="CDD" id="cd02440">
    <property type="entry name" value="AdoMet_MTases"/>
    <property type="match status" value="1"/>
</dbReference>
<accession>A0ABX7DR65</accession>
<organism evidence="2 3">
    <name type="scientific">Aequorivita iocasae</name>
    <dbReference type="NCBI Taxonomy" id="2803865"/>
    <lineage>
        <taxon>Bacteria</taxon>
        <taxon>Pseudomonadati</taxon>
        <taxon>Bacteroidota</taxon>
        <taxon>Flavobacteriia</taxon>
        <taxon>Flavobacteriales</taxon>
        <taxon>Flavobacteriaceae</taxon>
        <taxon>Aequorivita</taxon>
    </lineage>
</organism>
<evidence type="ECO:0000313" key="3">
    <source>
        <dbReference type="Proteomes" id="UP000629420"/>
    </source>
</evidence>
<dbReference type="Pfam" id="PF01564">
    <property type="entry name" value="Spermine_synth"/>
    <property type="match status" value="1"/>
</dbReference>